<protein>
    <submittedName>
        <fullName evidence="6">Ribosomal methyltransferase Rsm22</fullName>
    </submittedName>
</protein>
<proteinExistence type="predicted"/>
<name>K6FNP7_9BACT</name>
<keyword evidence="6" id="KW-0808">Transferase</keyword>
<dbReference type="Proteomes" id="UP000006272">
    <property type="component" value="Unassembled WGS sequence"/>
</dbReference>
<dbReference type="InterPro" id="IPR029063">
    <property type="entry name" value="SAM-dependent_MTases_sf"/>
</dbReference>
<evidence type="ECO:0000313" key="6">
    <source>
        <dbReference type="EMBL" id="EKO40172.1"/>
    </source>
</evidence>
<sequence length="491" mass="52058">MSLDAAAASARPGAKRLLAPLAPDVRARLEAYPELLRKVLPLRPGLVRELPKVVRELSLSLTAEREGGPRPGYLSDPKVLSAYLWYYLPWNLVRLSRLLPGLDLDIPDGGVVRDLGSGPLTFIQALWLSRPDLRKRRLRITCVDRSKRALELGLALFGELAGFDPTHPDAPWRIRVARGEYWQGLTDGADLVAMVNVANELAGKVREPLDERMERVAAQLSESLVPGGRVLVVEPGTRLGWRCLLGMRQAFVEMDMDIAAPCPHREECVLLAGRTRAWCHFTMPPAGAPRWLTAFSEQAGLGKERLSLSFLLARKARPAPMAGGVRVVSGAFSLADVPGSAVYGCSAAGLLVLCAPDRHPPAPGDLLAVDVPAGAPLDPKSGAPRVMLAPDPSGERPAESGGAARGEHAQARKPASGQDRRSGSAQGGAGSREERGGKRRPRPGGAPGASGPAGASGPSRQAPAGKPSRPASKGRSSGPGKPGRPSRSHRD</sequence>
<keyword evidence="1" id="KW-0479">Metal-binding</keyword>
<dbReference type="InterPro" id="IPR015324">
    <property type="entry name" value="Ribosomal_Rsm22-like"/>
</dbReference>
<dbReference type="Gene3D" id="3.40.50.150">
    <property type="entry name" value="Vaccinia Virus protein VP39"/>
    <property type="match status" value="1"/>
</dbReference>
<evidence type="ECO:0000256" key="2">
    <source>
        <dbReference type="ARBA" id="ARBA00022946"/>
    </source>
</evidence>
<evidence type="ECO:0000256" key="1">
    <source>
        <dbReference type="ARBA" id="ARBA00022723"/>
    </source>
</evidence>
<feature type="compositionally biased region" description="Low complexity" evidence="5">
    <location>
        <begin position="449"/>
        <end position="483"/>
    </location>
</feature>
<evidence type="ECO:0000256" key="4">
    <source>
        <dbReference type="ARBA" id="ARBA00023014"/>
    </source>
</evidence>
<dbReference type="SUPFAM" id="SSF53335">
    <property type="entry name" value="S-adenosyl-L-methionine-dependent methyltransferases"/>
    <property type="match status" value="1"/>
</dbReference>
<reference evidence="6 7" key="1">
    <citation type="submission" date="2012-07" db="EMBL/GenBank/DDBJ databases">
        <title>Draft genome sequence of Desulfovibrio magneticus str. Maddingley MBC34 obtained from a metagenomic sequence of a methanogenic enrichment isolated from coal-seam formation water in Victoria, Australia.</title>
        <authorList>
            <person name="Greenfield P."/>
            <person name="Hendry P."/>
            <person name="Li D."/>
            <person name="Rosewarne C.P."/>
            <person name="Tran-Dinh N."/>
            <person name="Elbourne L.D.H."/>
            <person name="Paulsen I.T."/>
            <person name="Midgley D.J."/>
        </authorList>
    </citation>
    <scope>NUCLEOTIDE SEQUENCE [LARGE SCALE GENOMIC DNA]</scope>
    <source>
        <strain evidence="7">Maddingley MBC34</strain>
    </source>
</reference>
<dbReference type="GO" id="GO:0032259">
    <property type="term" value="P:methylation"/>
    <property type="evidence" value="ECO:0007669"/>
    <property type="project" value="UniProtKB-KW"/>
</dbReference>
<evidence type="ECO:0000256" key="3">
    <source>
        <dbReference type="ARBA" id="ARBA00023004"/>
    </source>
</evidence>
<dbReference type="GO" id="GO:0046872">
    <property type="term" value="F:metal ion binding"/>
    <property type="evidence" value="ECO:0007669"/>
    <property type="project" value="UniProtKB-KW"/>
</dbReference>
<keyword evidence="6" id="KW-0489">Methyltransferase</keyword>
<dbReference type="Pfam" id="PF09243">
    <property type="entry name" value="Rsm22"/>
    <property type="match status" value="1"/>
</dbReference>
<dbReference type="PATRIC" id="fig|1206767.3.peg.1064"/>
<keyword evidence="4" id="KW-0411">Iron-sulfur</keyword>
<keyword evidence="3" id="KW-0408">Iron</keyword>
<dbReference type="GO" id="GO:0051536">
    <property type="term" value="F:iron-sulfur cluster binding"/>
    <property type="evidence" value="ECO:0007669"/>
    <property type="project" value="UniProtKB-KW"/>
</dbReference>
<dbReference type="GO" id="GO:0008168">
    <property type="term" value="F:methyltransferase activity"/>
    <property type="evidence" value="ECO:0007669"/>
    <property type="project" value="UniProtKB-KW"/>
</dbReference>
<accession>K6FNP7</accession>
<dbReference type="EMBL" id="ALAO01000088">
    <property type="protein sequence ID" value="EKO40172.1"/>
    <property type="molecule type" value="Genomic_DNA"/>
</dbReference>
<feature type="region of interest" description="Disordered" evidence="5">
    <location>
        <begin position="377"/>
        <end position="491"/>
    </location>
</feature>
<evidence type="ECO:0000313" key="7">
    <source>
        <dbReference type="Proteomes" id="UP000006272"/>
    </source>
</evidence>
<dbReference type="AlphaFoldDB" id="K6FNP7"/>
<dbReference type="GO" id="GO:0006412">
    <property type="term" value="P:translation"/>
    <property type="evidence" value="ECO:0007669"/>
    <property type="project" value="InterPro"/>
</dbReference>
<organism evidence="6 7">
    <name type="scientific">Solidesulfovibrio magneticus str. Maddingley MBC34</name>
    <dbReference type="NCBI Taxonomy" id="1206767"/>
    <lineage>
        <taxon>Bacteria</taxon>
        <taxon>Pseudomonadati</taxon>
        <taxon>Thermodesulfobacteriota</taxon>
        <taxon>Desulfovibrionia</taxon>
        <taxon>Desulfovibrionales</taxon>
        <taxon>Desulfovibrionaceae</taxon>
        <taxon>Solidesulfovibrio</taxon>
    </lineage>
</organism>
<gene>
    <name evidence="6" type="ORF">B193_1095</name>
</gene>
<evidence type="ECO:0000256" key="5">
    <source>
        <dbReference type="SAM" id="MobiDB-lite"/>
    </source>
</evidence>
<comment type="caution">
    <text evidence="6">The sequence shown here is derived from an EMBL/GenBank/DDBJ whole genome shotgun (WGS) entry which is preliminary data.</text>
</comment>
<keyword evidence="2" id="KW-0809">Transit peptide</keyword>